<dbReference type="OrthoDB" id="10252740at2759"/>
<dbReference type="Gene3D" id="2.170.260.10">
    <property type="entry name" value="paz domain"/>
    <property type="match status" value="1"/>
</dbReference>
<dbReference type="GO" id="GO:0003676">
    <property type="term" value="F:nucleic acid binding"/>
    <property type="evidence" value="ECO:0007669"/>
    <property type="project" value="InterPro"/>
</dbReference>
<evidence type="ECO:0000313" key="4">
    <source>
        <dbReference type="Proteomes" id="UP000799757"/>
    </source>
</evidence>
<dbReference type="Pfam" id="PF08699">
    <property type="entry name" value="ArgoL1"/>
    <property type="match status" value="1"/>
</dbReference>
<dbReference type="InterPro" id="IPR036085">
    <property type="entry name" value="PAZ_dom_sf"/>
</dbReference>
<reference evidence="3" key="1">
    <citation type="journal article" date="2020" name="Stud. Mycol.">
        <title>101 Dothideomycetes genomes: a test case for predicting lifestyles and emergence of pathogens.</title>
        <authorList>
            <person name="Haridas S."/>
            <person name="Albert R."/>
            <person name="Binder M."/>
            <person name="Bloem J."/>
            <person name="Labutti K."/>
            <person name="Salamov A."/>
            <person name="Andreopoulos B."/>
            <person name="Baker S."/>
            <person name="Barry K."/>
            <person name="Bills G."/>
            <person name="Bluhm B."/>
            <person name="Cannon C."/>
            <person name="Castanera R."/>
            <person name="Culley D."/>
            <person name="Daum C."/>
            <person name="Ezra D."/>
            <person name="Gonzalez J."/>
            <person name="Henrissat B."/>
            <person name="Kuo A."/>
            <person name="Liang C."/>
            <person name="Lipzen A."/>
            <person name="Lutzoni F."/>
            <person name="Magnuson J."/>
            <person name="Mondo S."/>
            <person name="Nolan M."/>
            <person name="Ohm R."/>
            <person name="Pangilinan J."/>
            <person name="Park H.-J."/>
            <person name="Ramirez L."/>
            <person name="Alfaro M."/>
            <person name="Sun H."/>
            <person name="Tritt A."/>
            <person name="Yoshinaga Y."/>
            <person name="Zwiers L.-H."/>
            <person name="Turgeon B."/>
            <person name="Goodwin S."/>
            <person name="Spatafora J."/>
            <person name="Crous P."/>
            <person name="Grigoriev I."/>
        </authorList>
    </citation>
    <scope>NUCLEOTIDE SEQUENCE</scope>
    <source>
        <strain evidence="3">CBS 109.77</strain>
    </source>
</reference>
<feature type="region of interest" description="Disordered" evidence="1">
    <location>
        <begin position="83"/>
        <end position="106"/>
    </location>
</feature>
<dbReference type="SUPFAM" id="SSF101690">
    <property type="entry name" value="PAZ domain"/>
    <property type="match status" value="1"/>
</dbReference>
<evidence type="ECO:0000259" key="2">
    <source>
        <dbReference type="PROSITE" id="PS50822"/>
    </source>
</evidence>
<sequence length="1170" mass="130060">MPPKKKGAAPAKAVSLSSEQQQSILARISDKPCISCTDHHEAYDCKNLNKPLSMMSWIYRNFPTPPIRNAARAYIVSLQEGRRANVPQTTTADTSATTPGTPATMASDALPAAMNKMSLGSSSAAPPGQPSDTRNDGLVTPDVPTGIPPAAAPVASDESEPSPDLLKVSSVMIDEPVDIRLLAAEAMPNSGSVGPGNVFRPRHVPHKDSNALFPLRKSLSPAHGQVLTNHFEVKFKPNTQFFVYQIMGVSTSKSKRGTKLIIKTAIQAWDFLKNNQDSFATDNTGMIIAWKNLHDSLGAPHIPGRNPGADYTGDNGDDDAGDRWNCDDIADGFTTVSLKFKFCGKMNIEQLQAYTDPARPHNFPNLPAFNFDPIANALNTIISKSLRDDVFQLSANKFFLKSGYAPLTTQKGEGRALCTIRGYFYTIKPGMGKVLLNVNAATSAFYCPLRVDEFMQDSTFPIADREAALRTLRVYIDVDRKVPQGADQKERDHIAFMNKRQNRIKTIKWFGERIGDPEMKFQRTFKDANGEWKKEAKYTRVVDHMRDTFGTPPNPNLKVVNVGKDDDPCYYPQEFLRILPYQAYKRLLPEGFTPGMLNAACQVPQQSRALIEAEGLRKLGLDPRAGLQPFPAMLQIPCTKMDRPLIIYGNNNTRVPDDKNAKWNLTGNVQFMESPNRTQLLQYYMIAVPGLQDSKITTDTYMKVFNAQVIQHGVGAGARCIRFTLMDRARSNMSHMEFFDEIHKTITFQRRANPGGSLVILMLPARHIGAYSAFKDVVDRHFGMQSVCLTEKPNIQNRHCKNEHGVAPYLGNVIMKINLKTGGRNHTAANSKGQDKIEVMLKDTLVLGADVTHPGPGSLSGCPSIAAVVGSVDAAGGKFLGSMRLQHRSNTEIIDELQAMVMERLKAYKAKRNTYPKNILYYRDGVSVGQYEQVKLQELVQIKDAFKTITGNTLTTLTAVVAVKRHHTRLYPLRGEGMFNGNCVPGTLVDSGITSPYFSDFFLQSHHGLKGTAIPTHYFVLENGMGLSEQALQNLTHKLCYTYVRATMGVSYAPPAYYADRLCERGRCYLRAWFAPERTSPRFAEYLRKKASIEKEVKDRMMVVPSVARAGQRKPRKSDAQLEVERRSRAEAKDAVEKHFLGEAKEYLALKRVGGPGPWHAALDDTMFWM</sequence>
<dbReference type="Pfam" id="PF02171">
    <property type="entry name" value="Piwi"/>
    <property type="match status" value="1"/>
</dbReference>
<organism evidence="3 4">
    <name type="scientific">Melanomma pulvis-pyrius CBS 109.77</name>
    <dbReference type="NCBI Taxonomy" id="1314802"/>
    <lineage>
        <taxon>Eukaryota</taxon>
        <taxon>Fungi</taxon>
        <taxon>Dikarya</taxon>
        <taxon>Ascomycota</taxon>
        <taxon>Pezizomycotina</taxon>
        <taxon>Dothideomycetes</taxon>
        <taxon>Pleosporomycetidae</taxon>
        <taxon>Pleosporales</taxon>
        <taxon>Melanommataceae</taxon>
        <taxon>Melanomma</taxon>
    </lineage>
</organism>
<dbReference type="InterPro" id="IPR036397">
    <property type="entry name" value="RNaseH_sf"/>
</dbReference>
<dbReference type="InterPro" id="IPR012337">
    <property type="entry name" value="RNaseH-like_sf"/>
</dbReference>
<gene>
    <name evidence="3" type="ORF">K505DRAFT_395502</name>
</gene>
<feature type="compositionally biased region" description="Low complexity" evidence="1">
    <location>
        <begin position="87"/>
        <end position="104"/>
    </location>
</feature>
<dbReference type="EMBL" id="MU001789">
    <property type="protein sequence ID" value="KAF2798180.1"/>
    <property type="molecule type" value="Genomic_DNA"/>
</dbReference>
<evidence type="ECO:0000256" key="1">
    <source>
        <dbReference type="SAM" id="MobiDB-lite"/>
    </source>
</evidence>
<dbReference type="CDD" id="cd04657">
    <property type="entry name" value="Piwi_ago-like"/>
    <property type="match status" value="1"/>
</dbReference>
<dbReference type="SMART" id="SM00950">
    <property type="entry name" value="Piwi"/>
    <property type="match status" value="1"/>
</dbReference>
<keyword evidence="4" id="KW-1185">Reference proteome</keyword>
<name>A0A6A6XP12_9PLEO</name>
<dbReference type="PROSITE" id="PS50822">
    <property type="entry name" value="PIWI"/>
    <property type="match status" value="1"/>
</dbReference>
<dbReference type="AlphaFoldDB" id="A0A6A6XP12"/>
<dbReference type="Proteomes" id="UP000799757">
    <property type="component" value="Unassembled WGS sequence"/>
</dbReference>
<dbReference type="InterPro" id="IPR003165">
    <property type="entry name" value="Piwi"/>
</dbReference>
<dbReference type="SUPFAM" id="SSF53098">
    <property type="entry name" value="Ribonuclease H-like"/>
    <property type="match status" value="1"/>
</dbReference>
<feature type="region of interest" description="Disordered" evidence="1">
    <location>
        <begin position="118"/>
        <end position="163"/>
    </location>
</feature>
<protein>
    <submittedName>
        <fullName evidence="3">Piwi-domain-containing protein</fullName>
    </submittedName>
</protein>
<dbReference type="SMART" id="SM01163">
    <property type="entry name" value="DUF1785"/>
    <property type="match status" value="1"/>
</dbReference>
<evidence type="ECO:0000313" key="3">
    <source>
        <dbReference type="EMBL" id="KAF2798180.1"/>
    </source>
</evidence>
<accession>A0A6A6XP12</accession>
<proteinExistence type="predicted"/>
<dbReference type="Gene3D" id="3.40.50.2300">
    <property type="match status" value="1"/>
</dbReference>
<feature type="domain" description="Piwi" evidence="2">
    <location>
        <begin position="758"/>
        <end position="1071"/>
    </location>
</feature>
<dbReference type="PANTHER" id="PTHR22891">
    <property type="entry name" value="EUKARYOTIC TRANSLATION INITIATION FACTOR 2C"/>
    <property type="match status" value="1"/>
</dbReference>
<dbReference type="InterPro" id="IPR045246">
    <property type="entry name" value="Piwi_ago-like"/>
</dbReference>
<dbReference type="Gene3D" id="3.30.420.10">
    <property type="entry name" value="Ribonuclease H-like superfamily/Ribonuclease H"/>
    <property type="match status" value="1"/>
</dbReference>
<dbReference type="InterPro" id="IPR014811">
    <property type="entry name" value="ArgoL1"/>
</dbReference>